<evidence type="ECO:0000313" key="2">
    <source>
        <dbReference type="Proteomes" id="UP000323258"/>
    </source>
</evidence>
<evidence type="ECO:0000313" key="1">
    <source>
        <dbReference type="EMBL" id="TYR31633.1"/>
    </source>
</evidence>
<sequence length="241" mass="27078">MASAHPPIPLQEAFWNRWAVEAIGKGNEEISLRQARVITGWLRELGASDLDILEVGCGAGWFCPQLRPFGQVTGTDLSARQIDGAQQRFPDCRFVAGDFMSLELERERYDVVVTLEVLAHVADQPGFVARIAELLKPGGLLMLATQNRPVLERHNRISPPGAGQIRRWVDAEELRSLLIPRFDVIELKSVTPRANRGPMRLVNSRLLNRPVRALLGDRFEEFKERLGLGWTLMALARKRVG</sequence>
<dbReference type="CDD" id="cd02440">
    <property type="entry name" value="AdoMet_MTases"/>
    <property type="match status" value="1"/>
</dbReference>
<reference evidence="1 2" key="1">
    <citation type="submission" date="2019-08" db="EMBL/GenBank/DDBJ databases">
        <authorList>
            <person name="Seo Y.L."/>
        </authorList>
    </citation>
    <scope>NUCLEOTIDE SEQUENCE [LARGE SCALE GENOMIC DNA]</scope>
    <source>
        <strain evidence="1 2">MaA-C15</strain>
    </source>
</reference>
<dbReference type="Pfam" id="PF13489">
    <property type="entry name" value="Methyltransf_23"/>
    <property type="match status" value="1"/>
</dbReference>
<name>A0A5D4GUP8_9HYPH</name>
<organism evidence="1 2">
    <name type="scientific">Neoaquamicrobium microcysteis</name>
    <dbReference type="NCBI Taxonomy" id="2682781"/>
    <lineage>
        <taxon>Bacteria</taxon>
        <taxon>Pseudomonadati</taxon>
        <taxon>Pseudomonadota</taxon>
        <taxon>Alphaproteobacteria</taxon>
        <taxon>Hyphomicrobiales</taxon>
        <taxon>Phyllobacteriaceae</taxon>
        <taxon>Neoaquamicrobium</taxon>
    </lineage>
</organism>
<dbReference type="Proteomes" id="UP000323258">
    <property type="component" value="Unassembled WGS sequence"/>
</dbReference>
<keyword evidence="2" id="KW-1185">Reference proteome</keyword>
<keyword evidence="1" id="KW-0489">Methyltransferase</keyword>
<dbReference type="AlphaFoldDB" id="A0A5D4GUP8"/>
<proteinExistence type="predicted"/>
<dbReference type="EMBL" id="VSZS01000064">
    <property type="protein sequence ID" value="TYR31633.1"/>
    <property type="molecule type" value="Genomic_DNA"/>
</dbReference>
<dbReference type="SUPFAM" id="SSF53335">
    <property type="entry name" value="S-adenosyl-L-methionine-dependent methyltransferases"/>
    <property type="match status" value="1"/>
</dbReference>
<dbReference type="RefSeq" id="WP_148915604.1">
    <property type="nucleotide sequence ID" value="NZ_VSZS01000064.1"/>
</dbReference>
<dbReference type="GO" id="GO:0008168">
    <property type="term" value="F:methyltransferase activity"/>
    <property type="evidence" value="ECO:0007669"/>
    <property type="project" value="UniProtKB-KW"/>
</dbReference>
<accession>A0A5D4GUP8</accession>
<dbReference type="OrthoDB" id="9791837at2"/>
<dbReference type="InterPro" id="IPR029063">
    <property type="entry name" value="SAM-dependent_MTases_sf"/>
</dbReference>
<reference evidence="1 2" key="2">
    <citation type="submission" date="2019-09" db="EMBL/GenBank/DDBJ databases">
        <title>Mesorhizobium sp. MaA-C15 isolated from Microcystis aeruginosa.</title>
        <authorList>
            <person name="Jeong S.E."/>
            <person name="Jin H.M."/>
            <person name="Jeon C.O."/>
        </authorList>
    </citation>
    <scope>NUCLEOTIDE SEQUENCE [LARGE SCALE GENOMIC DNA]</scope>
    <source>
        <strain evidence="1 2">MaA-C15</strain>
    </source>
</reference>
<dbReference type="Gene3D" id="3.40.50.150">
    <property type="entry name" value="Vaccinia Virus protein VP39"/>
    <property type="match status" value="1"/>
</dbReference>
<dbReference type="PANTHER" id="PTHR43861">
    <property type="entry name" value="TRANS-ACONITATE 2-METHYLTRANSFERASE-RELATED"/>
    <property type="match status" value="1"/>
</dbReference>
<gene>
    <name evidence="1" type="ORF">FY036_15320</name>
</gene>
<dbReference type="GO" id="GO:0032259">
    <property type="term" value="P:methylation"/>
    <property type="evidence" value="ECO:0007669"/>
    <property type="project" value="UniProtKB-KW"/>
</dbReference>
<protein>
    <submittedName>
        <fullName evidence="1">Class I SAM-dependent methyltransferase</fullName>
    </submittedName>
</protein>
<keyword evidence="1" id="KW-0808">Transferase</keyword>
<comment type="caution">
    <text evidence="1">The sequence shown here is derived from an EMBL/GenBank/DDBJ whole genome shotgun (WGS) entry which is preliminary data.</text>
</comment>